<dbReference type="EMBL" id="JAIBOA010000032">
    <property type="protein sequence ID" value="MBW8487279.1"/>
    <property type="molecule type" value="Genomic_DNA"/>
</dbReference>
<name>A0ABS7G3I2_9ACTN</name>
<protein>
    <submittedName>
        <fullName evidence="2">Uncharacterized protein</fullName>
    </submittedName>
</protein>
<proteinExistence type="predicted"/>
<comment type="caution">
    <text evidence="2">The sequence shown here is derived from an EMBL/GenBank/DDBJ whole genome shotgun (WGS) entry which is preliminary data.</text>
</comment>
<feature type="region of interest" description="Disordered" evidence="1">
    <location>
        <begin position="187"/>
        <end position="210"/>
    </location>
</feature>
<keyword evidence="3" id="KW-1185">Reference proteome</keyword>
<organism evidence="2 3">
    <name type="scientific">Actinomadura parmotrematis</name>
    <dbReference type="NCBI Taxonomy" id="2864039"/>
    <lineage>
        <taxon>Bacteria</taxon>
        <taxon>Bacillati</taxon>
        <taxon>Actinomycetota</taxon>
        <taxon>Actinomycetes</taxon>
        <taxon>Streptosporangiales</taxon>
        <taxon>Thermomonosporaceae</taxon>
        <taxon>Actinomadura</taxon>
    </lineage>
</organism>
<dbReference type="Proteomes" id="UP000774570">
    <property type="component" value="Unassembled WGS sequence"/>
</dbReference>
<feature type="compositionally biased region" description="Basic residues" evidence="1">
    <location>
        <begin position="145"/>
        <end position="168"/>
    </location>
</feature>
<evidence type="ECO:0000313" key="2">
    <source>
        <dbReference type="EMBL" id="MBW8487279.1"/>
    </source>
</evidence>
<reference evidence="2 3" key="1">
    <citation type="submission" date="2021-07" db="EMBL/GenBank/DDBJ databases">
        <title>Actinomadura sp. PM05-2 isolated from lichen.</title>
        <authorList>
            <person name="Somphong A."/>
            <person name="Phongsopitanun W."/>
            <person name="Tanasupawat S."/>
            <person name="Peongsungnone V."/>
        </authorList>
    </citation>
    <scope>NUCLEOTIDE SEQUENCE [LARGE SCALE GENOMIC DNA]</scope>
    <source>
        <strain evidence="2 3">PM05-2</strain>
    </source>
</reference>
<accession>A0ABS7G3I2</accession>
<evidence type="ECO:0000313" key="3">
    <source>
        <dbReference type="Proteomes" id="UP000774570"/>
    </source>
</evidence>
<feature type="compositionally biased region" description="Low complexity" evidence="1">
    <location>
        <begin position="199"/>
        <end position="210"/>
    </location>
</feature>
<dbReference type="RefSeq" id="WP_220170515.1">
    <property type="nucleotide sequence ID" value="NZ_JAIBOA010000032.1"/>
</dbReference>
<sequence length="268" mass="27057">MASDPVARAIIALPRRVASGRLAQRLLVVAGILAAGWLLGGAAQAAHADTTPVADAVGVAADTPVVGDALRAVDPGGALRAARGGAERAAHDVTAGAAQRQPVASLPPVRDEAGRPAADVPARHAAPRAERPEVPKRVHSPAQRRTAHQRRAVTHRRSAHGRPAHRVAHRAVDRAASMAGIPRPGLDPIGADASSSHQAEAPLAPVPAPAQAGPALPAPGLIMLGGLAGAVTRRPPALARPSGVLLRVFGALPPAVRTAADEPSFAPD</sequence>
<gene>
    <name evidence="2" type="ORF">K1Y72_33335</name>
</gene>
<feature type="compositionally biased region" description="Basic and acidic residues" evidence="1">
    <location>
        <begin position="127"/>
        <end position="136"/>
    </location>
</feature>
<evidence type="ECO:0000256" key="1">
    <source>
        <dbReference type="SAM" id="MobiDB-lite"/>
    </source>
</evidence>
<feature type="region of interest" description="Disordered" evidence="1">
    <location>
        <begin position="93"/>
        <end position="168"/>
    </location>
</feature>